<evidence type="ECO:0000256" key="2">
    <source>
        <dbReference type="SAM" id="SignalP"/>
    </source>
</evidence>
<evidence type="ECO:0000313" key="3">
    <source>
        <dbReference type="EMBL" id="ABO24563.1"/>
    </source>
</evidence>
<dbReference type="HOGENOM" id="CLU_024625_5_0_6"/>
<feature type="compositionally biased region" description="Basic and acidic residues" evidence="1">
    <location>
        <begin position="419"/>
        <end position="436"/>
    </location>
</feature>
<dbReference type="Pfam" id="PF11737">
    <property type="entry name" value="DUF3300"/>
    <property type="match status" value="1"/>
</dbReference>
<accession>A3QGG5</accession>
<dbReference type="PANTHER" id="PTHR40269:SF1">
    <property type="entry name" value="OUTER MEMBRANE PROTEIN"/>
    <property type="match status" value="1"/>
</dbReference>
<proteinExistence type="predicted"/>
<reference evidence="3 4" key="1">
    <citation type="submission" date="2007-03" db="EMBL/GenBank/DDBJ databases">
        <title>Complete sequence of Shewanella loihica PV-4.</title>
        <authorList>
            <consortium name="US DOE Joint Genome Institute"/>
            <person name="Copeland A."/>
            <person name="Lucas S."/>
            <person name="Lapidus A."/>
            <person name="Barry K."/>
            <person name="Detter J.C."/>
            <person name="Glavina del Rio T."/>
            <person name="Hammon N."/>
            <person name="Israni S."/>
            <person name="Dalin E."/>
            <person name="Tice H."/>
            <person name="Pitluck S."/>
            <person name="Chain P."/>
            <person name="Malfatti S."/>
            <person name="Shin M."/>
            <person name="Vergez L."/>
            <person name="Schmutz J."/>
            <person name="Larimer F."/>
            <person name="Land M."/>
            <person name="Hauser L."/>
            <person name="Kyrpides N."/>
            <person name="Mikhailova N."/>
            <person name="Romine M.F."/>
            <person name="Serres G."/>
            <person name="Fredrickson J."/>
            <person name="Tiedje J."/>
            <person name="Richardson P."/>
        </authorList>
    </citation>
    <scope>NUCLEOTIDE SEQUENCE [LARGE SCALE GENOMIC DNA]</scope>
    <source>
        <strain evidence="4">ATCC BAA-1088 / PV-4</strain>
    </source>
</reference>
<feature type="compositionally biased region" description="Polar residues" evidence="1">
    <location>
        <begin position="437"/>
        <end position="452"/>
    </location>
</feature>
<feature type="compositionally biased region" description="Basic and acidic residues" evidence="1">
    <location>
        <begin position="329"/>
        <end position="350"/>
    </location>
</feature>
<feature type="compositionally biased region" description="Basic and acidic residues" evidence="1">
    <location>
        <begin position="289"/>
        <end position="304"/>
    </location>
</feature>
<evidence type="ECO:0008006" key="5">
    <source>
        <dbReference type="Google" id="ProtNLM"/>
    </source>
</evidence>
<dbReference type="Proteomes" id="UP000001558">
    <property type="component" value="Chromosome"/>
</dbReference>
<dbReference type="OrthoDB" id="197257at2"/>
<organism evidence="3 4">
    <name type="scientific">Shewanella loihica (strain ATCC BAA-1088 / PV-4)</name>
    <dbReference type="NCBI Taxonomy" id="323850"/>
    <lineage>
        <taxon>Bacteria</taxon>
        <taxon>Pseudomonadati</taxon>
        <taxon>Pseudomonadota</taxon>
        <taxon>Gammaproteobacteria</taxon>
        <taxon>Alteromonadales</taxon>
        <taxon>Shewanellaceae</taxon>
        <taxon>Shewanella</taxon>
    </lineage>
</organism>
<feature type="compositionally biased region" description="Basic and acidic residues" evidence="1">
    <location>
        <begin position="380"/>
        <end position="412"/>
    </location>
</feature>
<protein>
    <recommendedName>
        <fullName evidence="5">DUF3300 domain-containing protein</fullName>
    </recommendedName>
</protein>
<feature type="signal peptide" evidence="2">
    <location>
        <begin position="1"/>
        <end position="27"/>
    </location>
</feature>
<feature type="compositionally biased region" description="Polar residues" evidence="1">
    <location>
        <begin position="305"/>
        <end position="316"/>
    </location>
</feature>
<name>A3QGG5_SHELP</name>
<dbReference type="AlphaFoldDB" id="A3QGG5"/>
<dbReference type="EMBL" id="CP000606">
    <property type="protein sequence ID" value="ABO24563.1"/>
    <property type="molecule type" value="Genomic_DNA"/>
</dbReference>
<dbReference type="eggNOG" id="COG3064">
    <property type="taxonomic scope" value="Bacteria"/>
</dbReference>
<dbReference type="STRING" id="323850.Shew_2697"/>
<dbReference type="RefSeq" id="WP_011866494.1">
    <property type="nucleotide sequence ID" value="NC_009092.1"/>
</dbReference>
<keyword evidence="2" id="KW-0732">Signal</keyword>
<dbReference type="KEGG" id="slo:Shew_2697"/>
<dbReference type="PANTHER" id="PTHR40269">
    <property type="entry name" value="OUTER MEMBRANE PROTEIN-RELATED"/>
    <property type="match status" value="1"/>
</dbReference>
<feature type="chain" id="PRO_5002657678" description="DUF3300 domain-containing protein" evidence="2">
    <location>
        <begin position="28"/>
        <end position="458"/>
    </location>
</feature>
<feature type="region of interest" description="Disordered" evidence="1">
    <location>
        <begin position="289"/>
        <end position="458"/>
    </location>
</feature>
<sequence length="458" mass="54291" precursor="true">MKSIRQWTLLLLIALSQSLLTPSVSRAEDAVQEIQFSDAELAQMLAPIALYPDSLLTHILIASTYPLEVVQANRWRNKNKSLEGAEAVNRAEKKDWDPSVTALVAFPDLLQRLSDDLEWTQKLGDTFLQDEERVLDSIQSLRQQAERANAFDDMENMKVTKVNRQIVIEPVQREVIYVPYYDTRVVYGHWHWYNYPPVYWAYPPHYARYYPGHISGHFYFNSGIHISFNYFFSAFSWRQRHIVVTHHHHTTRYRPYSRIVTSSGAQRWHHKPVHRHGVAYRSPKVKARYDKYRPNRYDVKHNSSMERYSNSKQAKPSQAKHYNAAQVQKRREQNFSHKLSDARSQHDRHQNAQKTPTKYYEKRDRLSLNDKANRSSSNKADNRTKEWNREKSPQRNDSYQREMKSHQRDNKSHQQQSYQRERSHQPVKSPQRERSHQTNNGRGASSHNQQGRTKQRDN</sequence>
<gene>
    <name evidence="3" type="ordered locus">Shew_2697</name>
</gene>
<feature type="compositionally biased region" description="Basic and acidic residues" evidence="1">
    <location>
        <begin position="359"/>
        <end position="373"/>
    </location>
</feature>
<evidence type="ECO:0000313" key="4">
    <source>
        <dbReference type="Proteomes" id="UP000001558"/>
    </source>
</evidence>
<dbReference type="InterPro" id="IPR021728">
    <property type="entry name" value="DUF3300"/>
</dbReference>
<keyword evidence="4" id="KW-1185">Reference proteome</keyword>
<evidence type="ECO:0000256" key="1">
    <source>
        <dbReference type="SAM" id="MobiDB-lite"/>
    </source>
</evidence>